<dbReference type="AlphaFoldDB" id="A0A5A9ZGI2"/>
<organism evidence="2 3">
    <name type="scientific">Aquicoccus porphyridii</name>
    <dbReference type="NCBI Taxonomy" id="1852029"/>
    <lineage>
        <taxon>Bacteria</taxon>
        <taxon>Pseudomonadati</taxon>
        <taxon>Pseudomonadota</taxon>
        <taxon>Alphaproteobacteria</taxon>
        <taxon>Rhodobacterales</taxon>
        <taxon>Paracoccaceae</taxon>
        <taxon>Aquicoccus</taxon>
    </lineage>
</organism>
<evidence type="ECO:0008006" key="4">
    <source>
        <dbReference type="Google" id="ProtNLM"/>
    </source>
</evidence>
<evidence type="ECO:0000313" key="2">
    <source>
        <dbReference type="EMBL" id="KAA0916341.1"/>
    </source>
</evidence>
<keyword evidence="1" id="KW-0732">Signal</keyword>
<reference evidence="2 3" key="1">
    <citation type="submission" date="2019-07" db="EMBL/GenBank/DDBJ databases">
        <title>Aquicoccus porphyridii gen. nov., sp. nov., isolated from a small marine red alga, Porphyridium marinum.</title>
        <authorList>
            <person name="Liu L."/>
        </authorList>
    </citation>
    <scope>NUCLEOTIDE SEQUENCE [LARGE SCALE GENOMIC DNA]</scope>
    <source>
        <strain evidence="2 3">L1 8-17</strain>
    </source>
</reference>
<sequence>MKRRLRPLLGLMLALVLALTGQSAAVARGMPDAAGHIVLCTGAGPISVLVDENGQPVGPGHICPDCAVSLFVAGGALPELVTRHMDKGVRLHPEGMARAVSLDGPVARARGPPVGSV</sequence>
<gene>
    <name evidence="2" type="ORF">FLO80_09540</name>
</gene>
<proteinExistence type="predicted"/>
<dbReference type="EMBL" id="VINQ01000005">
    <property type="protein sequence ID" value="KAA0916341.1"/>
    <property type="molecule type" value="Genomic_DNA"/>
</dbReference>
<comment type="caution">
    <text evidence="2">The sequence shown here is derived from an EMBL/GenBank/DDBJ whole genome shotgun (WGS) entry which is preliminary data.</text>
</comment>
<evidence type="ECO:0000313" key="3">
    <source>
        <dbReference type="Proteomes" id="UP000325291"/>
    </source>
</evidence>
<accession>A0A5A9ZGI2</accession>
<evidence type="ECO:0000256" key="1">
    <source>
        <dbReference type="SAM" id="SignalP"/>
    </source>
</evidence>
<name>A0A5A9ZGI2_9RHOB</name>
<dbReference type="Proteomes" id="UP000325291">
    <property type="component" value="Unassembled WGS sequence"/>
</dbReference>
<feature type="chain" id="PRO_5022735663" description="DUF2946 domain-containing protein" evidence="1">
    <location>
        <begin position="28"/>
        <end position="117"/>
    </location>
</feature>
<keyword evidence="3" id="KW-1185">Reference proteome</keyword>
<protein>
    <recommendedName>
        <fullName evidence="4">DUF2946 domain-containing protein</fullName>
    </recommendedName>
</protein>
<feature type="signal peptide" evidence="1">
    <location>
        <begin position="1"/>
        <end position="27"/>
    </location>
</feature>